<evidence type="ECO:0000256" key="7">
    <source>
        <dbReference type="SAM" id="Coils"/>
    </source>
</evidence>
<evidence type="ECO:0000256" key="1">
    <source>
        <dbReference type="ARBA" id="ARBA00004123"/>
    </source>
</evidence>
<keyword evidence="5" id="KW-0206">Cytoskeleton</keyword>
<proteinExistence type="inferred from homology"/>
<dbReference type="GO" id="GO:0005819">
    <property type="term" value="C:spindle"/>
    <property type="evidence" value="ECO:0007669"/>
    <property type="project" value="UniProtKB-SubCell"/>
</dbReference>
<feature type="domain" description="TPX2 C-terminal" evidence="9">
    <location>
        <begin position="697"/>
        <end position="720"/>
    </location>
</feature>
<comment type="subcellular location">
    <subcellularLocation>
        <location evidence="2">Cytoplasm</location>
        <location evidence="2">Cytoskeleton</location>
        <location evidence="2">Spindle</location>
    </subcellularLocation>
    <subcellularLocation>
        <location evidence="1">Nucleus</location>
    </subcellularLocation>
</comment>
<feature type="domain" description="TPX2 C-terminal" evidence="9">
    <location>
        <begin position="623"/>
        <end position="675"/>
    </location>
</feature>
<sequence length="733" mass="84010">MMADNDAGEAAGTYEFDAPCHAVDFKELLEAETDESWFERRAEGADPHLVTPLRSSAMRVEKPKRGEKSGTHSLHTQKEMVSGQNASASPPSNMVTSWGEERQRVVRPKRSGIPGQPRRVSKRKGTSGSSEPPLKKQKEIPAAPKPRGGKPGSRSSERWSSKKSCKAPEATSAAPEPVTSEQLEMERIRSLQNEVAQQRRRNEASYKAALAGRPPPKKLVLASTVPQDFAFSTDARVKASSNPVQKEVDFVRQLRKPSSPAKARRGATIPKPFNFSGGHKKVQEREDYVPMAQQVELFQRRTPTRYHLRSSRSLERGPSSVKSQHLKLTEPHSPHLITRERSRPVHVKSSAELEAEELEKIQKVKIKPLELNRKILEGAEELRRPAVKEPTVAEGFQLEIEKRLQERQMTKNPQHEEEPYTFRAKPLPKKVLEEVVGIPLKSIPPPTVPESPAFALKKRVRLDRKVEEVKPPSPVKARVVPHYGIPFQPRLPENHHVEVCPFSFEQREKERQALKEKKLEKLRNEQVPQFKAQLLPDFTAVVLPEKKPLEPTKPEPFKLLLDERGSVKHSRWEQMVKDEQKQQEEAAMFKARPNTVTHKEPFRPKKDVQPGIDIDSSTVVEPFTLATERRAQEWQEYERLIAEKEALRARMEAEQRQEEEQKQREEIARLRQEQVRREVCLRIHPNNTEVQHLFVLQVHKAQPIRHYKPVQLKKSEIPLTVPESPNFSDRFRL</sequence>
<feature type="compositionally biased region" description="Basic and acidic residues" evidence="8">
    <location>
        <begin position="59"/>
        <end position="70"/>
    </location>
</feature>
<reference evidence="11" key="1">
    <citation type="submission" date="2014-08" db="EMBL/GenBank/DDBJ databases">
        <authorList>
            <person name="Senf B."/>
            <person name="Petzold A."/>
            <person name="Downie B.R."/>
            <person name="Koch P."/>
            <person name="Platzer M."/>
        </authorList>
    </citation>
    <scope>NUCLEOTIDE SEQUENCE [LARGE SCALE GENOMIC DNA]</scope>
    <source>
        <strain evidence="11">GRZ</strain>
    </source>
</reference>
<feature type="domain" description="TPX2 central" evidence="10">
    <location>
        <begin position="326"/>
        <end position="454"/>
    </location>
</feature>
<reference evidence="11" key="2">
    <citation type="submission" date="2025-08" db="UniProtKB">
        <authorList>
            <consortium name="Ensembl"/>
        </authorList>
    </citation>
    <scope>IDENTIFICATION</scope>
</reference>
<evidence type="ECO:0000256" key="5">
    <source>
        <dbReference type="ARBA" id="ARBA00023212"/>
    </source>
</evidence>
<evidence type="ECO:0000256" key="3">
    <source>
        <dbReference type="ARBA" id="ARBA00005885"/>
    </source>
</evidence>
<feature type="region of interest" description="Disordered" evidence="8">
    <location>
        <begin position="38"/>
        <end position="211"/>
    </location>
</feature>
<feature type="coiled-coil region" evidence="7">
    <location>
        <begin position="634"/>
        <end position="673"/>
    </location>
</feature>
<evidence type="ECO:0000259" key="9">
    <source>
        <dbReference type="Pfam" id="PF06886"/>
    </source>
</evidence>
<feature type="domain" description="TPX2 C-terminal" evidence="9">
    <location>
        <begin position="505"/>
        <end position="552"/>
    </location>
</feature>
<evidence type="ECO:0000256" key="2">
    <source>
        <dbReference type="ARBA" id="ARBA00004186"/>
    </source>
</evidence>
<accession>A0A8C6L697</accession>
<gene>
    <name evidence="11" type="primary">tpx2</name>
</gene>
<feature type="region of interest" description="Disordered" evidence="8">
    <location>
        <begin position="248"/>
        <end position="281"/>
    </location>
</feature>
<protein>
    <submittedName>
        <fullName evidence="11">TPX2 microtubule nucleation factor</fullName>
    </submittedName>
</protein>
<name>A0A8C6L697_NOTFU</name>
<dbReference type="GO" id="GO:0005634">
    <property type="term" value="C:nucleus"/>
    <property type="evidence" value="ECO:0007669"/>
    <property type="project" value="UniProtKB-SubCell"/>
</dbReference>
<feature type="compositionally biased region" description="Polar residues" evidence="8">
    <location>
        <begin position="82"/>
        <end position="96"/>
    </location>
</feature>
<keyword evidence="7" id="KW-0175">Coiled coil</keyword>
<evidence type="ECO:0000313" key="11">
    <source>
        <dbReference type="Ensembl" id="ENSNFUP00015012842.1"/>
    </source>
</evidence>
<dbReference type="InterPro" id="IPR009675">
    <property type="entry name" value="TPX2_fam"/>
</dbReference>
<evidence type="ECO:0000313" key="12">
    <source>
        <dbReference type="Proteomes" id="UP000694548"/>
    </source>
</evidence>
<dbReference type="Ensembl" id="ENSNFUT00015013485.1">
    <property type="protein sequence ID" value="ENSNFUP00015012842.1"/>
    <property type="gene ID" value="ENSNFUG00015006285.1"/>
</dbReference>
<dbReference type="GO" id="GO:0060236">
    <property type="term" value="P:regulation of mitotic spindle organization"/>
    <property type="evidence" value="ECO:0007669"/>
    <property type="project" value="InterPro"/>
</dbReference>
<evidence type="ECO:0000256" key="6">
    <source>
        <dbReference type="ARBA" id="ARBA00023242"/>
    </source>
</evidence>
<dbReference type="Pfam" id="PF06886">
    <property type="entry name" value="TPX2"/>
    <property type="match status" value="3"/>
</dbReference>
<dbReference type="GeneTree" id="ENSGT00390000009842"/>
<feature type="region of interest" description="Disordered" evidence="8">
    <location>
        <begin position="307"/>
        <end position="331"/>
    </location>
</feature>
<keyword evidence="4" id="KW-0963">Cytoplasm</keyword>
<dbReference type="InterPro" id="IPR027330">
    <property type="entry name" value="TPX2_central_dom"/>
</dbReference>
<comment type="similarity">
    <text evidence="3">Belongs to the TPX2 family.</text>
</comment>
<keyword evidence="12" id="KW-1185">Reference proteome</keyword>
<evidence type="ECO:0000256" key="4">
    <source>
        <dbReference type="ARBA" id="ARBA00022490"/>
    </source>
</evidence>
<dbReference type="AlphaFoldDB" id="A0A8C6L697"/>
<dbReference type="PANTHER" id="PTHR14326:SF44">
    <property type="entry name" value="TARGETING PROTEIN FOR XKLP2"/>
    <property type="match status" value="1"/>
</dbReference>
<dbReference type="Proteomes" id="UP000694548">
    <property type="component" value="Chromosome sgr15"/>
</dbReference>
<organism evidence="11 12">
    <name type="scientific">Nothobranchius furzeri</name>
    <name type="common">Turquoise killifish</name>
    <dbReference type="NCBI Taxonomy" id="105023"/>
    <lineage>
        <taxon>Eukaryota</taxon>
        <taxon>Metazoa</taxon>
        <taxon>Chordata</taxon>
        <taxon>Craniata</taxon>
        <taxon>Vertebrata</taxon>
        <taxon>Euteleostomi</taxon>
        <taxon>Actinopterygii</taxon>
        <taxon>Neopterygii</taxon>
        <taxon>Teleostei</taxon>
        <taxon>Neoteleostei</taxon>
        <taxon>Acanthomorphata</taxon>
        <taxon>Ovalentaria</taxon>
        <taxon>Atherinomorphae</taxon>
        <taxon>Cyprinodontiformes</taxon>
        <taxon>Nothobranchiidae</taxon>
        <taxon>Nothobranchius</taxon>
    </lineage>
</organism>
<dbReference type="Pfam" id="PF12214">
    <property type="entry name" value="TPX2_importin"/>
    <property type="match status" value="1"/>
</dbReference>
<dbReference type="InterPro" id="IPR027329">
    <property type="entry name" value="TPX2_C"/>
</dbReference>
<evidence type="ECO:0000259" key="10">
    <source>
        <dbReference type="Pfam" id="PF12214"/>
    </source>
</evidence>
<evidence type="ECO:0000256" key="8">
    <source>
        <dbReference type="SAM" id="MobiDB-lite"/>
    </source>
</evidence>
<dbReference type="GO" id="GO:0005874">
    <property type="term" value="C:microtubule"/>
    <property type="evidence" value="ECO:0007669"/>
    <property type="project" value="InterPro"/>
</dbReference>
<keyword evidence="6" id="KW-0539">Nucleus</keyword>
<reference evidence="11" key="3">
    <citation type="submission" date="2025-09" db="UniProtKB">
        <authorList>
            <consortium name="Ensembl"/>
        </authorList>
    </citation>
    <scope>IDENTIFICATION</scope>
</reference>
<dbReference type="PANTHER" id="PTHR14326">
    <property type="entry name" value="TARGETING PROTEIN FOR XKLP2"/>
    <property type="match status" value="1"/>
</dbReference>